<keyword evidence="1" id="KW-0732">Signal</keyword>
<proteinExistence type="predicted"/>
<keyword evidence="3" id="KW-1185">Reference proteome</keyword>
<evidence type="ECO:0000313" key="2">
    <source>
        <dbReference type="EMBL" id="CZR43138.1"/>
    </source>
</evidence>
<accession>A0A1L7VRS1</accession>
<reference evidence="3" key="1">
    <citation type="journal article" date="2016" name="Genome Biol. Evol.">
        <title>Comparative 'omics' of the Fusarium fujikuroi species complex highlights differences in genetic potential and metabolite synthesis.</title>
        <authorList>
            <person name="Niehaus E.-M."/>
            <person name="Muensterkoetter M."/>
            <person name="Proctor R.H."/>
            <person name="Brown D.W."/>
            <person name="Sharon A."/>
            <person name="Idan Y."/>
            <person name="Oren-Young L."/>
            <person name="Sieber C.M."/>
            <person name="Novak O."/>
            <person name="Pencik A."/>
            <person name="Tarkowska D."/>
            <person name="Hromadova K."/>
            <person name="Freeman S."/>
            <person name="Maymon M."/>
            <person name="Elazar M."/>
            <person name="Youssef S.A."/>
            <person name="El-Shabrawy E.S.M."/>
            <person name="Shalaby A.B.A."/>
            <person name="Houterman P."/>
            <person name="Brock N.L."/>
            <person name="Burkhardt I."/>
            <person name="Tsavkelova E.A."/>
            <person name="Dickschat J.S."/>
            <person name="Galuszka P."/>
            <person name="Gueldener U."/>
            <person name="Tudzynski B."/>
        </authorList>
    </citation>
    <scope>NUCLEOTIDE SEQUENCE [LARGE SCALE GENOMIC DNA]</scope>
    <source>
        <strain evidence="3">ET1</strain>
    </source>
</reference>
<protein>
    <submittedName>
        <fullName evidence="2">Uncharacterized protein</fullName>
    </submittedName>
</protein>
<gene>
    <name evidence="2" type="ORF">FPRO_07946</name>
</gene>
<dbReference type="Proteomes" id="UP000183971">
    <property type="component" value="Unassembled WGS sequence"/>
</dbReference>
<dbReference type="RefSeq" id="XP_031083729.1">
    <property type="nucleotide sequence ID" value="XM_031233943.1"/>
</dbReference>
<dbReference type="VEuPathDB" id="FungiDB:FPRO_07946"/>
<evidence type="ECO:0000256" key="1">
    <source>
        <dbReference type="SAM" id="SignalP"/>
    </source>
</evidence>
<feature type="chain" id="PRO_5012476528" evidence="1">
    <location>
        <begin position="19"/>
        <end position="79"/>
    </location>
</feature>
<feature type="signal peptide" evidence="1">
    <location>
        <begin position="1"/>
        <end position="18"/>
    </location>
</feature>
<name>A0A1L7VRS1_FUSPR</name>
<dbReference type="GeneID" id="42052824"/>
<comment type="caution">
    <text evidence="2">The sequence shown here is derived from an EMBL/GenBank/DDBJ whole genome shotgun (WGS) entry which is preliminary data.</text>
</comment>
<evidence type="ECO:0000313" key="3">
    <source>
        <dbReference type="Proteomes" id="UP000183971"/>
    </source>
</evidence>
<organism evidence="2 3">
    <name type="scientific">Fusarium proliferatum (strain ET1)</name>
    <name type="common">Orchid endophyte fungus</name>
    <dbReference type="NCBI Taxonomy" id="1227346"/>
    <lineage>
        <taxon>Eukaryota</taxon>
        <taxon>Fungi</taxon>
        <taxon>Dikarya</taxon>
        <taxon>Ascomycota</taxon>
        <taxon>Pezizomycotina</taxon>
        <taxon>Sordariomycetes</taxon>
        <taxon>Hypocreomycetidae</taxon>
        <taxon>Hypocreales</taxon>
        <taxon>Nectriaceae</taxon>
        <taxon>Fusarium</taxon>
        <taxon>Fusarium fujikuroi species complex</taxon>
    </lineage>
</organism>
<dbReference type="AlphaFoldDB" id="A0A1L7VRS1"/>
<sequence>MALSTLFVSVKLCWTVSTYRWSQMQPNMDVFGEGLGPDTYPIEAKRGVGRGWNHEWRQIAFGHKIMIESGDMMWMFRVE</sequence>
<dbReference type="EMBL" id="FJOF01000007">
    <property type="protein sequence ID" value="CZR43138.1"/>
    <property type="molecule type" value="Genomic_DNA"/>
</dbReference>